<protein>
    <submittedName>
        <fullName evidence="2">Uncharacterized protein</fullName>
    </submittedName>
</protein>
<feature type="compositionally biased region" description="Basic residues" evidence="1">
    <location>
        <begin position="1"/>
        <end position="11"/>
    </location>
</feature>
<name>A0ABN8IT94_9NEOP</name>
<gene>
    <name evidence="2" type="ORF">IPOD504_LOCUS12771</name>
</gene>
<accession>A0ABN8IT94</accession>
<feature type="non-terminal residue" evidence="2">
    <location>
        <position position="81"/>
    </location>
</feature>
<evidence type="ECO:0000256" key="1">
    <source>
        <dbReference type="SAM" id="MobiDB-lite"/>
    </source>
</evidence>
<reference evidence="2" key="1">
    <citation type="submission" date="2022-03" db="EMBL/GenBank/DDBJ databases">
        <authorList>
            <person name="Martin H S."/>
        </authorList>
    </citation>
    <scope>NUCLEOTIDE SEQUENCE</scope>
</reference>
<dbReference type="Proteomes" id="UP000837857">
    <property type="component" value="Chromosome 30"/>
</dbReference>
<organism evidence="2 3">
    <name type="scientific">Iphiclides podalirius</name>
    <name type="common">scarce swallowtail</name>
    <dbReference type="NCBI Taxonomy" id="110791"/>
    <lineage>
        <taxon>Eukaryota</taxon>
        <taxon>Metazoa</taxon>
        <taxon>Ecdysozoa</taxon>
        <taxon>Arthropoda</taxon>
        <taxon>Hexapoda</taxon>
        <taxon>Insecta</taxon>
        <taxon>Pterygota</taxon>
        <taxon>Neoptera</taxon>
        <taxon>Endopterygota</taxon>
        <taxon>Lepidoptera</taxon>
        <taxon>Glossata</taxon>
        <taxon>Ditrysia</taxon>
        <taxon>Papilionoidea</taxon>
        <taxon>Papilionidae</taxon>
        <taxon>Papilioninae</taxon>
        <taxon>Iphiclides</taxon>
    </lineage>
</organism>
<evidence type="ECO:0000313" key="3">
    <source>
        <dbReference type="Proteomes" id="UP000837857"/>
    </source>
</evidence>
<sequence>MDKRSAMKRRHSPDVLEDSEQPVSPSVLQCKQDTVKRHRPECSHCNAIKKEETDRRNDIFGLLIKGKHSAEVPLADSELHN</sequence>
<feature type="region of interest" description="Disordered" evidence="1">
    <location>
        <begin position="1"/>
        <end position="26"/>
    </location>
</feature>
<keyword evidence="3" id="KW-1185">Reference proteome</keyword>
<proteinExistence type="predicted"/>
<dbReference type="EMBL" id="OW152842">
    <property type="protein sequence ID" value="CAH2064498.1"/>
    <property type="molecule type" value="Genomic_DNA"/>
</dbReference>
<evidence type="ECO:0000313" key="2">
    <source>
        <dbReference type="EMBL" id="CAH2064498.1"/>
    </source>
</evidence>